<evidence type="ECO:0000313" key="2">
    <source>
        <dbReference type="Proteomes" id="UP000035214"/>
    </source>
</evidence>
<accession>A0A0G8EZ11</accession>
<protein>
    <submittedName>
        <fullName evidence="1">Uncharacterized protein</fullName>
    </submittedName>
</protein>
<evidence type="ECO:0000313" key="1">
    <source>
        <dbReference type="EMBL" id="KLA29496.1"/>
    </source>
</evidence>
<reference evidence="1 2" key="1">
    <citation type="submission" date="2015-04" db="EMBL/GenBank/DDBJ databases">
        <title>Draft Genome Sequences of Eight Spore-Forming Food Isolates of Bacillus cereus Genome sequencing.</title>
        <authorList>
            <person name="Krawcyk A.O."/>
            <person name="de Jong A."/>
            <person name="Eijlander R.T."/>
            <person name="Berendsen E.M."/>
            <person name="Holsappel S."/>
            <person name="Wells-Bennik M."/>
            <person name="Kuipers O.P."/>
        </authorList>
    </citation>
    <scope>NUCLEOTIDE SEQUENCE [LARGE SCALE GENOMIC DNA]</scope>
    <source>
        <strain evidence="1 2">B4077</strain>
    </source>
</reference>
<sequence>MLYDYDCINKLFSYREIHEEVEQQFFPDLYYDMDCSYEIALFPTKGLFRKQEKVFSTIIDTRDIISIKGDK</sequence>
<comment type="caution">
    <text evidence="1">The sequence shown here is derived from an EMBL/GenBank/DDBJ whole genome shotgun (WGS) entry which is preliminary data.</text>
</comment>
<proteinExistence type="predicted"/>
<name>A0A0G8EZ11_BACCE</name>
<dbReference type="Proteomes" id="UP000035214">
    <property type="component" value="Unassembled WGS sequence"/>
</dbReference>
<dbReference type="AlphaFoldDB" id="A0A0G8EZ11"/>
<dbReference type="EMBL" id="LCYI01000022">
    <property type="protein sequence ID" value="KLA29496.1"/>
    <property type="molecule type" value="Genomic_DNA"/>
</dbReference>
<dbReference type="PATRIC" id="fig|1396.428.peg.4656"/>
<gene>
    <name evidence="1" type="ORF">B4077_3556</name>
</gene>
<organism evidence="1 2">
    <name type="scientific">Bacillus cereus</name>
    <dbReference type="NCBI Taxonomy" id="1396"/>
    <lineage>
        <taxon>Bacteria</taxon>
        <taxon>Bacillati</taxon>
        <taxon>Bacillota</taxon>
        <taxon>Bacilli</taxon>
        <taxon>Bacillales</taxon>
        <taxon>Bacillaceae</taxon>
        <taxon>Bacillus</taxon>
        <taxon>Bacillus cereus group</taxon>
    </lineage>
</organism>